<evidence type="ECO:0000256" key="3">
    <source>
        <dbReference type="ARBA" id="ARBA00022617"/>
    </source>
</evidence>
<dbReference type="Pfam" id="PF00067">
    <property type="entry name" value="p450"/>
    <property type="match status" value="1"/>
</dbReference>
<keyword evidence="3" id="KW-0349">Heme</keyword>
<reference evidence="8 9" key="1">
    <citation type="submission" date="2017-06" db="EMBL/GenBank/DDBJ databases">
        <title>Comparative genomic analysis of Ambrosia Fusariam Clade fungi.</title>
        <authorList>
            <person name="Stajich J.E."/>
            <person name="Carrillo J."/>
            <person name="Kijimoto T."/>
            <person name="Eskalen A."/>
            <person name="O'Donnell K."/>
            <person name="Kasson M."/>
        </authorList>
    </citation>
    <scope>NUCLEOTIDE SEQUENCE [LARGE SCALE GENOMIC DNA]</scope>
    <source>
        <strain evidence="8 9">NRRL62584</strain>
    </source>
</reference>
<evidence type="ECO:0008006" key="10">
    <source>
        <dbReference type="Google" id="ProtNLM"/>
    </source>
</evidence>
<comment type="caution">
    <text evidence="8">The sequence shown here is derived from an EMBL/GenBank/DDBJ whole genome shotgun (WGS) entry which is preliminary data.</text>
</comment>
<dbReference type="STRING" id="1325734.A0A428NIA4"/>
<organism evidence="8 9">
    <name type="scientific">Fusarium duplospermum</name>
    <dbReference type="NCBI Taxonomy" id="1325734"/>
    <lineage>
        <taxon>Eukaryota</taxon>
        <taxon>Fungi</taxon>
        <taxon>Dikarya</taxon>
        <taxon>Ascomycota</taxon>
        <taxon>Pezizomycotina</taxon>
        <taxon>Sordariomycetes</taxon>
        <taxon>Hypocreomycetidae</taxon>
        <taxon>Hypocreales</taxon>
        <taxon>Nectriaceae</taxon>
        <taxon>Fusarium</taxon>
        <taxon>Fusarium solani species complex</taxon>
    </lineage>
</organism>
<dbReference type="InterPro" id="IPR050121">
    <property type="entry name" value="Cytochrome_P450_monoxygenase"/>
</dbReference>
<keyword evidence="4" id="KW-0479">Metal-binding</keyword>
<keyword evidence="5" id="KW-0560">Oxidoreductase</keyword>
<dbReference type="Gene3D" id="1.10.630.10">
    <property type="entry name" value="Cytochrome P450"/>
    <property type="match status" value="1"/>
</dbReference>
<accession>A0A428NIA4</accession>
<dbReference type="AlphaFoldDB" id="A0A428NIA4"/>
<evidence type="ECO:0000313" key="9">
    <source>
        <dbReference type="Proteomes" id="UP000288168"/>
    </source>
</evidence>
<protein>
    <recommendedName>
        <fullName evidence="10">Cytochrome P450</fullName>
    </recommendedName>
</protein>
<dbReference type="EMBL" id="NKCI01000497">
    <property type="protein sequence ID" value="RSL40468.1"/>
    <property type="molecule type" value="Genomic_DNA"/>
</dbReference>
<keyword evidence="9" id="KW-1185">Reference proteome</keyword>
<gene>
    <name evidence="8" type="ORF">CEP54_016108</name>
</gene>
<evidence type="ECO:0000256" key="5">
    <source>
        <dbReference type="ARBA" id="ARBA00023002"/>
    </source>
</evidence>
<dbReference type="GO" id="GO:0004497">
    <property type="term" value="F:monooxygenase activity"/>
    <property type="evidence" value="ECO:0007669"/>
    <property type="project" value="UniProtKB-KW"/>
</dbReference>
<keyword evidence="6" id="KW-0408">Iron</keyword>
<dbReference type="GO" id="GO:0005506">
    <property type="term" value="F:iron ion binding"/>
    <property type="evidence" value="ECO:0007669"/>
    <property type="project" value="InterPro"/>
</dbReference>
<evidence type="ECO:0000256" key="7">
    <source>
        <dbReference type="ARBA" id="ARBA00023033"/>
    </source>
</evidence>
<dbReference type="GO" id="GO:0016705">
    <property type="term" value="F:oxidoreductase activity, acting on paired donors, with incorporation or reduction of molecular oxygen"/>
    <property type="evidence" value="ECO:0007669"/>
    <property type="project" value="InterPro"/>
</dbReference>
<evidence type="ECO:0000256" key="4">
    <source>
        <dbReference type="ARBA" id="ARBA00022723"/>
    </source>
</evidence>
<evidence type="ECO:0000313" key="8">
    <source>
        <dbReference type="EMBL" id="RSL40468.1"/>
    </source>
</evidence>
<dbReference type="OrthoDB" id="1470350at2759"/>
<comment type="cofactor">
    <cofactor evidence="1">
        <name>heme</name>
        <dbReference type="ChEBI" id="CHEBI:30413"/>
    </cofactor>
</comment>
<proteinExistence type="inferred from homology"/>
<name>A0A428NIA4_9HYPO</name>
<dbReference type="InterPro" id="IPR036396">
    <property type="entry name" value="Cyt_P450_sf"/>
</dbReference>
<comment type="similarity">
    <text evidence="2">Belongs to the cytochrome P450 family.</text>
</comment>
<dbReference type="Proteomes" id="UP000288168">
    <property type="component" value="Unassembled WGS sequence"/>
</dbReference>
<dbReference type="PANTHER" id="PTHR24305:SF77">
    <property type="entry name" value="CYTOCHROME P450 MONOOXYGENASE"/>
    <property type="match status" value="1"/>
</dbReference>
<evidence type="ECO:0000256" key="1">
    <source>
        <dbReference type="ARBA" id="ARBA00001971"/>
    </source>
</evidence>
<dbReference type="PANTHER" id="PTHR24305">
    <property type="entry name" value="CYTOCHROME P450"/>
    <property type="match status" value="1"/>
</dbReference>
<dbReference type="GO" id="GO:0020037">
    <property type="term" value="F:heme binding"/>
    <property type="evidence" value="ECO:0007669"/>
    <property type="project" value="InterPro"/>
</dbReference>
<evidence type="ECO:0000256" key="2">
    <source>
        <dbReference type="ARBA" id="ARBA00010617"/>
    </source>
</evidence>
<dbReference type="SUPFAM" id="SSF48264">
    <property type="entry name" value="Cytochrome P450"/>
    <property type="match status" value="1"/>
</dbReference>
<sequence>MSEYFTVETMTKICFDEPFGCLDIDGGRHDTLQTVQRIVMWGEITANVPLMQHLLSWALIFNTLEYSLARELSKFNSLAKRIVVKRFSEVGDLTTTNVKSDKHGDMLEGFMNRGFSQRLCELQVPVQLTTGTETTATAIRSTLLHIITPPEVYRKLKDEIDDAIANGKISSPIKFREAKELPYVVAVVYEGLRMHPPFSGLLMKLVPPEGYTYSDGRFIPGGTIIGQNTWDAMRDPEIFSDDANIFRLDRFIKAASEL</sequence>
<dbReference type="InterPro" id="IPR001128">
    <property type="entry name" value="Cyt_P450"/>
</dbReference>
<keyword evidence="7" id="KW-0503">Monooxygenase</keyword>
<evidence type="ECO:0000256" key="6">
    <source>
        <dbReference type="ARBA" id="ARBA00023004"/>
    </source>
</evidence>